<feature type="compositionally biased region" description="Gly residues" evidence="1">
    <location>
        <begin position="493"/>
        <end position="506"/>
    </location>
</feature>
<dbReference type="OrthoDB" id="5596992at2759"/>
<dbReference type="GO" id="GO:0032040">
    <property type="term" value="C:small-subunit processome"/>
    <property type="evidence" value="ECO:0007669"/>
    <property type="project" value="TreeGrafter"/>
</dbReference>
<sequence>MAISSSSTFTPTALRRWGCQDKPLPNVEQIKELHIYDFDNTLFNSPLPNKQLWHNNALGSLQAPSFMTVGGWWHNPRILAAVGEGEEIEEPRAWKGCWNEHIVELVRLSMQDESTLTVLLTGRSEHGFLDLLARITKSHGLEFDMLCLKPRSGPDGEAFDDTMEYKQALLKQIVFTYTKATELRIYEDRPKHVQAFQNFFDDLNRILGDKTTPESALRPPFTAAVVHVNEEDCHISPEIEVAEVQRMINANNTAVRDGTAPSGTVPHKITRSILYTGYLIRPTDSARLLSLLTLPKDCDPNDIRNLANNILIAPRPAAPHILKRVGGIGAQQRWRVTGYAHMSNRVWAARVEPRPPNSVVYTENRTPYVVLATRKQSKPIEANMIRNWQPVSAEQAIEFETVVGEKILLKIEEEENLDHINNDKSRDHHTGQANARKDGKSWGNRGGRGGSNNNNSRGGRRGGGHDGRGGGRGGGGSRRGAYRSLDDTVAHGGYGSGAGGMGGGVGTDAMQY</sequence>
<feature type="region of interest" description="Disordered" evidence="1">
    <location>
        <begin position="419"/>
        <end position="483"/>
    </location>
</feature>
<dbReference type="GO" id="GO:0008649">
    <property type="term" value="F:rRNA methyltransferase activity"/>
    <property type="evidence" value="ECO:0007669"/>
    <property type="project" value="TreeGrafter"/>
</dbReference>
<accession>A0A6J3MB13</accession>
<dbReference type="Proteomes" id="UP000504637">
    <property type="component" value="Unplaced"/>
</dbReference>
<name>A0A6J3MB13_9PEZI</name>
<dbReference type="GO" id="GO:0031428">
    <property type="term" value="C:box C/D methylation guide snoRNP complex"/>
    <property type="evidence" value="ECO:0007669"/>
    <property type="project" value="TreeGrafter"/>
</dbReference>
<dbReference type="PANTHER" id="PTHR10335">
    <property type="entry name" value="RRNA 2-O-METHYLTRANSFERASE FIBRILLARIN"/>
    <property type="match status" value="1"/>
</dbReference>
<protein>
    <recommendedName>
        <fullName evidence="2">Swiss Army Knife RNA repair protein HAD domain-containing protein</fullName>
    </recommendedName>
</protein>
<dbReference type="RefSeq" id="XP_033462247.1">
    <property type="nucleotide sequence ID" value="XM_033601008.1"/>
</dbReference>
<dbReference type="InterPro" id="IPR018812">
    <property type="entry name" value="SAK_HAD"/>
</dbReference>
<dbReference type="GO" id="GO:1990259">
    <property type="term" value="F:histone H2AQ104 methyltransferase activity"/>
    <property type="evidence" value="ECO:0007669"/>
    <property type="project" value="TreeGrafter"/>
</dbReference>
<evidence type="ECO:0000256" key="1">
    <source>
        <dbReference type="SAM" id="MobiDB-lite"/>
    </source>
</evidence>
<feature type="region of interest" description="Disordered" evidence="1">
    <location>
        <begin position="493"/>
        <end position="512"/>
    </location>
</feature>
<dbReference type="GeneID" id="54358808"/>
<reference evidence="4" key="1">
    <citation type="submission" date="2020-01" db="EMBL/GenBank/DDBJ databases">
        <authorList>
            <consortium name="DOE Joint Genome Institute"/>
            <person name="Haridas S."/>
            <person name="Albert R."/>
            <person name="Binder M."/>
            <person name="Bloem J."/>
            <person name="Labutti K."/>
            <person name="Salamov A."/>
            <person name="Andreopoulos B."/>
            <person name="Baker S.E."/>
            <person name="Barry K."/>
            <person name="Bills G."/>
            <person name="Bluhm B.H."/>
            <person name="Cannon C."/>
            <person name="Castanera R."/>
            <person name="Culley D.E."/>
            <person name="Daum C."/>
            <person name="Ezra D."/>
            <person name="Gonzalez J.B."/>
            <person name="Henrissat B."/>
            <person name="Kuo A."/>
            <person name="Liang C."/>
            <person name="Lipzen A."/>
            <person name="Lutzoni F."/>
            <person name="Magnuson J."/>
            <person name="Mondo S."/>
            <person name="Nolan M."/>
            <person name="Ohm R."/>
            <person name="Pangilinan J."/>
            <person name="Park H.-J."/>
            <person name="Ramirez L."/>
            <person name="Alfaro M."/>
            <person name="Sun H."/>
            <person name="Tritt A."/>
            <person name="Yoshinaga Y."/>
            <person name="Zwiers L.-H."/>
            <person name="Turgeon B.G."/>
            <person name="Goodwin S.B."/>
            <person name="Spatafora J.W."/>
            <person name="Crous P.W."/>
            <person name="Grigoriev I.V."/>
        </authorList>
    </citation>
    <scope>NUCLEOTIDE SEQUENCE</scope>
    <source>
        <strain evidence="4">CBS 342.82</strain>
    </source>
</reference>
<feature type="domain" description="Swiss Army Knife RNA repair protein HAD" evidence="2">
    <location>
        <begin position="45"/>
        <end position="252"/>
    </location>
</feature>
<dbReference type="PANTHER" id="PTHR10335:SF23">
    <property type="entry name" value="OB FOLD-CONTAINING PROTEIN, NUCLEIC ACID BINDING"/>
    <property type="match status" value="1"/>
</dbReference>
<evidence type="ECO:0000259" key="2">
    <source>
        <dbReference type="Pfam" id="PF10307"/>
    </source>
</evidence>
<feature type="compositionally biased region" description="Basic and acidic residues" evidence="1">
    <location>
        <begin position="419"/>
        <end position="440"/>
    </location>
</feature>
<reference evidence="4" key="3">
    <citation type="submission" date="2025-08" db="UniProtKB">
        <authorList>
            <consortium name="RefSeq"/>
        </authorList>
    </citation>
    <scope>IDENTIFICATION</scope>
    <source>
        <strain evidence="4">CBS 342.82</strain>
    </source>
</reference>
<dbReference type="AlphaFoldDB" id="A0A6J3MB13"/>
<gene>
    <name evidence="4" type="ORF">K489DRAFT_314427</name>
</gene>
<evidence type="ECO:0000313" key="4">
    <source>
        <dbReference type="RefSeq" id="XP_033462247.1"/>
    </source>
</evidence>
<dbReference type="GO" id="GO:0003723">
    <property type="term" value="F:RNA binding"/>
    <property type="evidence" value="ECO:0007669"/>
    <property type="project" value="TreeGrafter"/>
</dbReference>
<evidence type="ECO:0000313" key="3">
    <source>
        <dbReference type="Proteomes" id="UP000504637"/>
    </source>
</evidence>
<dbReference type="GO" id="GO:0000494">
    <property type="term" value="P:box C/D sno(s)RNA 3'-end processing"/>
    <property type="evidence" value="ECO:0007669"/>
    <property type="project" value="TreeGrafter"/>
</dbReference>
<dbReference type="Pfam" id="PF10307">
    <property type="entry name" value="HAD_SAK_1"/>
    <property type="match status" value="1"/>
</dbReference>
<organism evidence="4">
    <name type="scientific">Dissoconium aciculare CBS 342.82</name>
    <dbReference type="NCBI Taxonomy" id="1314786"/>
    <lineage>
        <taxon>Eukaryota</taxon>
        <taxon>Fungi</taxon>
        <taxon>Dikarya</taxon>
        <taxon>Ascomycota</taxon>
        <taxon>Pezizomycotina</taxon>
        <taxon>Dothideomycetes</taxon>
        <taxon>Dothideomycetidae</taxon>
        <taxon>Mycosphaerellales</taxon>
        <taxon>Dissoconiaceae</taxon>
        <taxon>Dissoconium</taxon>
    </lineage>
</organism>
<reference evidence="4" key="2">
    <citation type="submission" date="2020-04" db="EMBL/GenBank/DDBJ databases">
        <authorList>
            <consortium name="NCBI Genome Project"/>
        </authorList>
    </citation>
    <scope>NUCLEOTIDE SEQUENCE</scope>
    <source>
        <strain evidence="4">CBS 342.82</strain>
    </source>
</reference>
<keyword evidence="3" id="KW-1185">Reference proteome</keyword>
<proteinExistence type="predicted"/>